<dbReference type="RefSeq" id="WP_189091478.1">
    <property type="nucleotide sequence ID" value="NZ_BMQL01000019.1"/>
</dbReference>
<keyword evidence="2" id="KW-1185">Reference proteome</keyword>
<dbReference type="Proteomes" id="UP000603865">
    <property type="component" value="Unassembled WGS sequence"/>
</dbReference>
<gene>
    <name evidence="1" type="ORF">GCM10008957_31540</name>
</gene>
<evidence type="ECO:0000313" key="2">
    <source>
        <dbReference type="Proteomes" id="UP000603865"/>
    </source>
</evidence>
<protein>
    <submittedName>
        <fullName evidence="1">Uncharacterized protein</fullName>
    </submittedName>
</protein>
<accession>A0A918CDC7</accession>
<reference evidence="1" key="2">
    <citation type="submission" date="2020-09" db="EMBL/GenBank/DDBJ databases">
        <authorList>
            <person name="Sun Q."/>
            <person name="Ohkuma M."/>
        </authorList>
    </citation>
    <scope>NUCLEOTIDE SEQUENCE</scope>
    <source>
        <strain evidence="1">JCM 31311</strain>
    </source>
</reference>
<name>A0A918CDC7_9DEIO</name>
<sequence length="81" mass="9428">MGLKTKRVVFTFDDTSLRTLEQMTEEGKYTSMADCVRESLQITRALITLAEHGFSELLVRNPRTNGEREIVVPRFRLLRRV</sequence>
<dbReference type="EMBL" id="BMQL01000019">
    <property type="protein sequence ID" value="GGR16588.1"/>
    <property type="molecule type" value="Genomic_DNA"/>
</dbReference>
<comment type="caution">
    <text evidence="1">The sequence shown here is derived from an EMBL/GenBank/DDBJ whole genome shotgun (WGS) entry which is preliminary data.</text>
</comment>
<evidence type="ECO:0000313" key="1">
    <source>
        <dbReference type="EMBL" id="GGR16588.1"/>
    </source>
</evidence>
<reference evidence="1" key="1">
    <citation type="journal article" date="2014" name="Int. J. Syst. Evol. Microbiol.">
        <title>Complete genome sequence of Corynebacterium casei LMG S-19264T (=DSM 44701T), isolated from a smear-ripened cheese.</title>
        <authorList>
            <consortium name="US DOE Joint Genome Institute (JGI-PGF)"/>
            <person name="Walter F."/>
            <person name="Albersmeier A."/>
            <person name="Kalinowski J."/>
            <person name="Ruckert C."/>
        </authorList>
    </citation>
    <scope>NUCLEOTIDE SEQUENCE</scope>
    <source>
        <strain evidence="1">JCM 31311</strain>
    </source>
</reference>
<dbReference type="AlphaFoldDB" id="A0A918CDC7"/>
<organism evidence="1 2">
    <name type="scientific">Deinococcus ruber</name>
    <dbReference type="NCBI Taxonomy" id="1848197"/>
    <lineage>
        <taxon>Bacteria</taxon>
        <taxon>Thermotogati</taxon>
        <taxon>Deinococcota</taxon>
        <taxon>Deinococci</taxon>
        <taxon>Deinococcales</taxon>
        <taxon>Deinococcaceae</taxon>
        <taxon>Deinococcus</taxon>
    </lineage>
</organism>
<proteinExistence type="predicted"/>